<reference evidence="2 3" key="1">
    <citation type="submission" date="2020-07" db="EMBL/GenBank/DDBJ databases">
        <title>Draft genome and description of Microvirga mediterraneensis Marseille-Q2068 sp. nov.</title>
        <authorList>
            <person name="Boxberger M."/>
        </authorList>
    </citation>
    <scope>NUCLEOTIDE SEQUENCE [LARGE SCALE GENOMIC DNA]</scope>
    <source>
        <strain evidence="2 3">Marseille-Q2068</strain>
    </source>
</reference>
<evidence type="ECO:0000256" key="1">
    <source>
        <dbReference type="SAM" id="MobiDB-lite"/>
    </source>
</evidence>
<dbReference type="RefSeq" id="WP_181053393.1">
    <property type="nucleotide sequence ID" value="NZ_JACDXJ010000001.1"/>
</dbReference>
<keyword evidence="3" id="KW-1185">Reference proteome</keyword>
<dbReference type="EMBL" id="JACDXJ010000001">
    <property type="protein sequence ID" value="MBA1157965.1"/>
    <property type="molecule type" value="Genomic_DNA"/>
</dbReference>
<comment type="caution">
    <text evidence="2">The sequence shown here is derived from an EMBL/GenBank/DDBJ whole genome shotgun (WGS) entry which is preliminary data.</text>
</comment>
<proteinExistence type="predicted"/>
<gene>
    <name evidence="2" type="ORF">H0S73_17795</name>
</gene>
<feature type="region of interest" description="Disordered" evidence="1">
    <location>
        <begin position="1"/>
        <end position="30"/>
    </location>
</feature>
<dbReference type="Proteomes" id="UP000572984">
    <property type="component" value="Unassembled WGS sequence"/>
</dbReference>
<evidence type="ECO:0000313" key="3">
    <source>
        <dbReference type="Proteomes" id="UP000572984"/>
    </source>
</evidence>
<organism evidence="2 3">
    <name type="scientific">Microvirga mediterraneensis</name>
    <dbReference type="NCBI Taxonomy" id="2754695"/>
    <lineage>
        <taxon>Bacteria</taxon>
        <taxon>Pseudomonadati</taxon>
        <taxon>Pseudomonadota</taxon>
        <taxon>Alphaproteobacteria</taxon>
        <taxon>Hyphomicrobiales</taxon>
        <taxon>Methylobacteriaceae</taxon>
        <taxon>Microvirga</taxon>
    </lineage>
</organism>
<accession>A0A838BSN1</accession>
<feature type="compositionally biased region" description="Basic and acidic residues" evidence="1">
    <location>
        <begin position="10"/>
        <end position="20"/>
    </location>
</feature>
<protein>
    <submittedName>
        <fullName evidence="2">Uncharacterized protein</fullName>
    </submittedName>
</protein>
<name>A0A838BSN1_9HYPH</name>
<dbReference type="AlphaFoldDB" id="A0A838BSN1"/>
<sequence>MTANANARRLAPDGRSRAQEQSEYSAPHARSEVRVGNAVLGYRARKHPRRVEFAHLRVVAIERLIRARHGGPVDTDDGEAYARAAVGHVSEISDKHRRLNDPVEWCRRWCPGVLNEFGELWVLDLVHEHRRRRRGLKADEIAILLGVTEAERIHLGLETFGAIDRRKDQRTRERKVQKAQREKARRIANGATPRERCLRALKPWEGYGWSEGYWRRQMKAGRVPDPRKQG</sequence>
<feature type="region of interest" description="Disordered" evidence="1">
    <location>
        <begin position="168"/>
        <end position="188"/>
    </location>
</feature>
<feature type="compositionally biased region" description="Basic and acidic residues" evidence="1">
    <location>
        <begin position="168"/>
        <end position="182"/>
    </location>
</feature>
<evidence type="ECO:0000313" key="2">
    <source>
        <dbReference type="EMBL" id="MBA1157965.1"/>
    </source>
</evidence>